<dbReference type="Gene3D" id="1.10.630.10">
    <property type="entry name" value="Cytochrome P450"/>
    <property type="match status" value="1"/>
</dbReference>
<comment type="subcellular location">
    <subcellularLocation>
        <location evidence="2">Membrane</location>
        <topology evidence="2">Single-pass membrane protein</topology>
    </subcellularLocation>
</comment>
<protein>
    <submittedName>
        <fullName evidence="13">O-methylsterigmatocystin oxidoreductase</fullName>
    </submittedName>
</protein>
<dbReference type="AlphaFoldDB" id="A0A8H6YUL5"/>
<dbReference type="PANTHER" id="PTHR46300">
    <property type="entry name" value="P450, PUTATIVE (EUROFUNG)-RELATED-RELATED"/>
    <property type="match status" value="1"/>
</dbReference>
<evidence type="ECO:0000256" key="4">
    <source>
        <dbReference type="ARBA" id="ARBA00022617"/>
    </source>
</evidence>
<organism evidence="13 14">
    <name type="scientific">Mycena venus</name>
    <dbReference type="NCBI Taxonomy" id="2733690"/>
    <lineage>
        <taxon>Eukaryota</taxon>
        <taxon>Fungi</taxon>
        <taxon>Dikarya</taxon>
        <taxon>Basidiomycota</taxon>
        <taxon>Agaricomycotina</taxon>
        <taxon>Agaricomycetes</taxon>
        <taxon>Agaricomycetidae</taxon>
        <taxon>Agaricales</taxon>
        <taxon>Marasmiineae</taxon>
        <taxon>Mycenaceae</taxon>
        <taxon>Mycena</taxon>
    </lineage>
</organism>
<dbReference type="OrthoDB" id="2789670at2759"/>
<evidence type="ECO:0000313" key="14">
    <source>
        <dbReference type="Proteomes" id="UP000620124"/>
    </source>
</evidence>
<keyword evidence="6 12" id="KW-0479">Metal-binding</keyword>
<dbReference type="GO" id="GO:0020037">
    <property type="term" value="F:heme binding"/>
    <property type="evidence" value="ECO:0007669"/>
    <property type="project" value="InterPro"/>
</dbReference>
<dbReference type="EMBL" id="JACAZI010000003">
    <property type="protein sequence ID" value="KAF7365086.1"/>
    <property type="molecule type" value="Genomic_DNA"/>
</dbReference>
<keyword evidence="4 12" id="KW-0349">Heme</keyword>
<dbReference type="PROSITE" id="PS00086">
    <property type="entry name" value="CYTOCHROME_P450"/>
    <property type="match status" value="1"/>
</dbReference>
<keyword evidence="5" id="KW-0812">Transmembrane</keyword>
<dbReference type="Pfam" id="PF00067">
    <property type="entry name" value="p450"/>
    <property type="match status" value="1"/>
</dbReference>
<evidence type="ECO:0000313" key="13">
    <source>
        <dbReference type="EMBL" id="KAF7365086.1"/>
    </source>
</evidence>
<evidence type="ECO:0000256" key="9">
    <source>
        <dbReference type="ARBA" id="ARBA00023004"/>
    </source>
</evidence>
<dbReference type="Proteomes" id="UP000620124">
    <property type="component" value="Unassembled WGS sequence"/>
</dbReference>
<evidence type="ECO:0000256" key="10">
    <source>
        <dbReference type="ARBA" id="ARBA00023033"/>
    </source>
</evidence>
<comment type="caution">
    <text evidence="13">The sequence shown here is derived from an EMBL/GenBank/DDBJ whole genome shotgun (WGS) entry which is preliminary data.</text>
</comment>
<keyword evidence="7" id="KW-1133">Transmembrane helix</keyword>
<dbReference type="InterPro" id="IPR017972">
    <property type="entry name" value="Cyt_P450_CS"/>
</dbReference>
<evidence type="ECO:0000256" key="7">
    <source>
        <dbReference type="ARBA" id="ARBA00022989"/>
    </source>
</evidence>
<dbReference type="InterPro" id="IPR036396">
    <property type="entry name" value="Cyt_P450_sf"/>
</dbReference>
<evidence type="ECO:0000256" key="6">
    <source>
        <dbReference type="ARBA" id="ARBA00022723"/>
    </source>
</evidence>
<sequence length="93" mass="10032">MLNDDENVLAFGFGRRICAGRHLADTTVWATIVSVLSTFNITKAKDAVGNEIDIDPEYPDTLISHPGPFVCSITPRSQTTKSLIQATVETPAA</sequence>
<evidence type="ECO:0000256" key="2">
    <source>
        <dbReference type="ARBA" id="ARBA00004167"/>
    </source>
</evidence>
<comment type="similarity">
    <text evidence="3 12">Belongs to the cytochrome P450 family.</text>
</comment>
<proteinExistence type="inferred from homology"/>
<comment type="cofactor">
    <cofactor evidence="1">
        <name>heme</name>
        <dbReference type="ChEBI" id="CHEBI:30413"/>
    </cofactor>
</comment>
<evidence type="ECO:0000256" key="12">
    <source>
        <dbReference type="RuleBase" id="RU000461"/>
    </source>
</evidence>
<reference evidence="13" key="1">
    <citation type="submission" date="2020-05" db="EMBL/GenBank/DDBJ databases">
        <title>Mycena genomes resolve the evolution of fungal bioluminescence.</title>
        <authorList>
            <person name="Tsai I.J."/>
        </authorList>
    </citation>
    <scope>NUCLEOTIDE SEQUENCE</scope>
    <source>
        <strain evidence="13">CCC161011</strain>
    </source>
</reference>
<dbReference type="GO" id="GO:0004497">
    <property type="term" value="F:monooxygenase activity"/>
    <property type="evidence" value="ECO:0007669"/>
    <property type="project" value="UniProtKB-KW"/>
</dbReference>
<evidence type="ECO:0000256" key="11">
    <source>
        <dbReference type="ARBA" id="ARBA00023136"/>
    </source>
</evidence>
<evidence type="ECO:0000256" key="5">
    <source>
        <dbReference type="ARBA" id="ARBA00022692"/>
    </source>
</evidence>
<dbReference type="PANTHER" id="PTHR46300:SF2">
    <property type="entry name" value="CYTOCHROME P450 MONOOXYGENASE ALNH-RELATED"/>
    <property type="match status" value="1"/>
</dbReference>
<dbReference type="InterPro" id="IPR050364">
    <property type="entry name" value="Cytochrome_P450_fung"/>
</dbReference>
<dbReference type="GO" id="GO:0005506">
    <property type="term" value="F:iron ion binding"/>
    <property type="evidence" value="ECO:0007669"/>
    <property type="project" value="InterPro"/>
</dbReference>
<keyword evidence="10 12" id="KW-0503">Monooxygenase</keyword>
<evidence type="ECO:0000256" key="3">
    <source>
        <dbReference type="ARBA" id="ARBA00010617"/>
    </source>
</evidence>
<dbReference type="GO" id="GO:0016705">
    <property type="term" value="F:oxidoreductase activity, acting on paired donors, with incorporation or reduction of molecular oxygen"/>
    <property type="evidence" value="ECO:0007669"/>
    <property type="project" value="InterPro"/>
</dbReference>
<name>A0A8H6YUL5_9AGAR</name>
<keyword evidence="9 12" id="KW-0408">Iron</keyword>
<evidence type="ECO:0000256" key="1">
    <source>
        <dbReference type="ARBA" id="ARBA00001971"/>
    </source>
</evidence>
<keyword evidence="14" id="KW-1185">Reference proteome</keyword>
<keyword evidence="11" id="KW-0472">Membrane</keyword>
<accession>A0A8H6YUL5</accession>
<evidence type="ECO:0000256" key="8">
    <source>
        <dbReference type="ARBA" id="ARBA00023002"/>
    </source>
</evidence>
<dbReference type="SUPFAM" id="SSF48264">
    <property type="entry name" value="Cytochrome P450"/>
    <property type="match status" value="1"/>
</dbReference>
<dbReference type="GO" id="GO:0016020">
    <property type="term" value="C:membrane"/>
    <property type="evidence" value="ECO:0007669"/>
    <property type="project" value="UniProtKB-SubCell"/>
</dbReference>
<gene>
    <name evidence="13" type="ORF">MVEN_00379900</name>
</gene>
<dbReference type="InterPro" id="IPR001128">
    <property type="entry name" value="Cyt_P450"/>
</dbReference>
<keyword evidence="8 12" id="KW-0560">Oxidoreductase</keyword>